<reference evidence="6" key="1">
    <citation type="journal article" date="2019" name="Int. J. Syst. Evol. Microbiol.">
        <title>The Global Catalogue of Microorganisms (GCM) 10K type strain sequencing project: providing services to taxonomists for standard genome sequencing and annotation.</title>
        <authorList>
            <consortium name="The Broad Institute Genomics Platform"/>
            <consortium name="The Broad Institute Genome Sequencing Center for Infectious Disease"/>
            <person name="Wu L."/>
            <person name="Ma J."/>
        </authorList>
    </citation>
    <scope>NUCLEOTIDE SEQUENCE [LARGE SCALE GENOMIC DNA]</scope>
    <source>
        <strain evidence="6">CGMCC 1.10131</strain>
    </source>
</reference>
<gene>
    <name evidence="5" type="ORF">GCM10007414_21880</name>
</gene>
<dbReference type="RefSeq" id="WP_055734158.1">
    <property type="nucleotide sequence ID" value="NZ_BMDY01000012.1"/>
</dbReference>
<keyword evidence="6" id="KW-1185">Reference proteome</keyword>
<proteinExistence type="predicted"/>
<dbReference type="InterPro" id="IPR019734">
    <property type="entry name" value="TPR_rpt"/>
</dbReference>
<keyword evidence="4" id="KW-0732">Signal</keyword>
<name>A0ABQ1I299_9ALTE</name>
<evidence type="ECO:0000313" key="5">
    <source>
        <dbReference type="EMBL" id="GGB08106.1"/>
    </source>
</evidence>
<dbReference type="Gene3D" id="1.25.40.10">
    <property type="entry name" value="Tetratricopeptide repeat domain"/>
    <property type="match status" value="3"/>
</dbReference>
<keyword evidence="2 3" id="KW-0802">TPR repeat</keyword>
<evidence type="ECO:0008006" key="7">
    <source>
        <dbReference type="Google" id="ProtNLM"/>
    </source>
</evidence>
<dbReference type="PANTHER" id="PTHR44186:SF1">
    <property type="entry name" value="BARDET-BIEDL SYNDROME 4 PROTEIN"/>
    <property type="match status" value="1"/>
</dbReference>
<evidence type="ECO:0000256" key="3">
    <source>
        <dbReference type="PROSITE-ProRule" id="PRU00339"/>
    </source>
</evidence>
<feature type="chain" id="PRO_5047006535" description="Tetratricopeptide repeat protein" evidence="4">
    <location>
        <begin position="20"/>
        <end position="395"/>
    </location>
</feature>
<dbReference type="SMART" id="SM00028">
    <property type="entry name" value="TPR"/>
    <property type="match status" value="3"/>
</dbReference>
<keyword evidence="1" id="KW-0677">Repeat</keyword>
<evidence type="ECO:0000256" key="1">
    <source>
        <dbReference type="ARBA" id="ARBA00022737"/>
    </source>
</evidence>
<feature type="repeat" description="TPR" evidence="3">
    <location>
        <begin position="345"/>
        <end position="378"/>
    </location>
</feature>
<dbReference type="Proteomes" id="UP000651977">
    <property type="component" value="Unassembled WGS sequence"/>
</dbReference>
<protein>
    <recommendedName>
        <fullName evidence="7">Tetratricopeptide repeat protein</fullName>
    </recommendedName>
</protein>
<dbReference type="EMBL" id="BMDY01000012">
    <property type="protein sequence ID" value="GGB08106.1"/>
    <property type="molecule type" value="Genomic_DNA"/>
</dbReference>
<dbReference type="InterPro" id="IPR011990">
    <property type="entry name" value="TPR-like_helical_dom_sf"/>
</dbReference>
<dbReference type="PANTHER" id="PTHR44186">
    <property type="match status" value="1"/>
</dbReference>
<dbReference type="SUPFAM" id="SSF48452">
    <property type="entry name" value="TPR-like"/>
    <property type="match status" value="3"/>
</dbReference>
<dbReference type="Pfam" id="PF13432">
    <property type="entry name" value="TPR_16"/>
    <property type="match status" value="1"/>
</dbReference>
<organism evidence="5 6">
    <name type="scientific">Agarivorans gilvus</name>
    <dbReference type="NCBI Taxonomy" id="680279"/>
    <lineage>
        <taxon>Bacteria</taxon>
        <taxon>Pseudomonadati</taxon>
        <taxon>Pseudomonadota</taxon>
        <taxon>Gammaproteobacteria</taxon>
        <taxon>Alteromonadales</taxon>
        <taxon>Alteromonadaceae</taxon>
        <taxon>Agarivorans</taxon>
    </lineage>
</organism>
<evidence type="ECO:0000256" key="4">
    <source>
        <dbReference type="SAM" id="SignalP"/>
    </source>
</evidence>
<evidence type="ECO:0000256" key="2">
    <source>
        <dbReference type="ARBA" id="ARBA00022803"/>
    </source>
</evidence>
<evidence type="ECO:0000313" key="6">
    <source>
        <dbReference type="Proteomes" id="UP000651977"/>
    </source>
</evidence>
<accession>A0ABQ1I299</accession>
<dbReference type="PROSITE" id="PS50005">
    <property type="entry name" value="TPR"/>
    <property type="match status" value="1"/>
</dbReference>
<dbReference type="Pfam" id="PF13181">
    <property type="entry name" value="TPR_8"/>
    <property type="match status" value="1"/>
</dbReference>
<sequence length="395" mass="45660">MINNLVLVSIFLIAFSSFAQPLSEAESRHLAASQQLLADGQYQQAQSRFEQLQQQYSRQRRPTAQAYALYYLSQVELQQQRYDAALKHLEQAYQLQQLAEPVQQQSLLMIAQLQLQTQQWQRAISSFQRWKTQSGETINYQLEYWLAQAQARAERWPAAAQSIQLALNQPSPAPLSWWQLAVVIYSQQQDWPAAIAAQQHILDARPEDMSAWWQITQLYLQHGQMQQAQAYLEQAHHLGLFSQAEHYRLLSKLMQQQNQPYQAARLVSEGMQRDILSGQHQELCRLWLSAKEYARAAKCFEQHVKVHQDANSYQLLAYAQTQLGEFKASINSYQQANQLSGAMRAENYLQQGLLYLRLQYYNEAYQALKKAAAFPATATTSQQALDYLKQRQSLP</sequence>
<feature type="signal peptide" evidence="4">
    <location>
        <begin position="1"/>
        <end position="19"/>
    </location>
</feature>
<comment type="caution">
    <text evidence="5">The sequence shown here is derived from an EMBL/GenBank/DDBJ whole genome shotgun (WGS) entry which is preliminary data.</text>
</comment>